<evidence type="ECO:0000256" key="1">
    <source>
        <dbReference type="ARBA" id="ARBA00004236"/>
    </source>
</evidence>
<accession>A0A9N8HEC9</accession>
<dbReference type="SUPFAM" id="SSF52096">
    <property type="entry name" value="ClpP/crotonase"/>
    <property type="match status" value="1"/>
</dbReference>
<dbReference type="InterPro" id="IPR029045">
    <property type="entry name" value="ClpP/crotonase-like_dom_sf"/>
</dbReference>
<keyword evidence="4 14" id="KW-0645">Protease</keyword>
<protein>
    <submittedName>
        <fullName evidence="14">Probable protease SohB</fullName>
    </submittedName>
</protein>
<dbReference type="AlphaFoldDB" id="A0A9N8HEC9"/>
<feature type="domain" description="Peptidase S49 N-terminal proteobacteria" evidence="13">
    <location>
        <begin position="425"/>
        <end position="498"/>
    </location>
</feature>
<keyword evidence="8" id="KW-1133">Transmembrane helix</keyword>
<dbReference type="OrthoDB" id="45421at2759"/>
<feature type="region of interest" description="Disordered" evidence="10">
    <location>
        <begin position="296"/>
        <end position="365"/>
    </location>
</feature>
<feature type="domain" description="Peptidase S49" evidence="12">
    <location>
        <begin position="501"/>
        <end position="643"/>
    </location>
</feature>
<dbReference type="GO" id="GO:0005886">
    <property type="term" value="C:plasma membrane"/>
    <property type="evidence" value="ECO:0007669"/>
    <property type="project" value="UniProtKB-SubCell"/>
</dbReference>
<organism evidence="14 15">
    <name type="scientific">Seminavis robusta</name>
    <dbReference type="NCBI Taxonomy" id="568900"/>
    <lineage>
        <taxon>Eukaryota</taxon>
        <taxon>Sar</taxon>
        <taxon>Stramenopiles</taxon>
        <taxon>Ochrophyta</taxon>
        <taxon>Bacillariophyta</taxon>
        <taxon>Bacillariophyceae</taxon>
        <taxon>Bacillariophycidae</taxon>
        <taxon>Naviculales</taxon>
        <taxon>Naviculaceae</taxon>
        <taxon>Seminavis</taxon>
    </lineage>
</organism>
<feature type="compositionally biased region" description="Basic and acidic residues" evidence="10">
    <location>
        <begin position="717"/>
        <end position="731"/>
    </location>
</feature>
<comment type="caution">
    <text evidence="14">The sequence shown here is derived from an EMBL/GenBank/DDBJ whole genome shotgun (WGS) entry which is preliminary data.</text>
</comment>
<evidence type="ECO:0000256" key="5">
    <source>
        <dbReference type="ARBA" id="ARBA00022692"/>
    </source>
</evidence>
<evidence type="ECO:0000256" key="4">
    <source>
        <dbReference type="ARBA" id="ARBA00022670"/>
    </source>
</evidence>
<dbReference type="GO" id="GO:0006508">
    <property type="term" value="P:proteolysis"/>
    <property type="evidence" value="ECO:0007669"/>
    <property type="project" value="UniProtKB-KW"/>
</dbReference>
<dbReference type="NCBIfam" id="NF008745">
    <property type="entry name" value="PRK11778.1"/>
    <property type="match status" value="1"/>
</dbReference>
<dbReference type="Gene3D" id="6.20.330.10">
    <property type="match status" value="1"/>
</dbReference>
<feature type="compositionally biased region" description="Basic and acidic residues" evidence="10">
    <location>
        <begin position="351"/>
        <end position="361"/>
    </location>
</feature>
<evidence type="ECO:0000256" key="3">
    <source>
        <dbReference type="ARBA" id="ARBA00022475"/>
    </source>
</evidence>
<evidence type="ECO:0000313" key="15">
    <source>
        <dbReference type="Proteomes" id="UP001153069"/>
    </source>
</evidence>
<name>A0A9N8HEC9_9STRA</name>
<dbReference type="InterPro" id="IPR013703">
    <property type="entry name" value="Peptidase_S49_N_proteobac"/>
</dbReference>
<dbReference type="Pfam" id="PF01343">
    <property type="entry name" value="Peptidase_S49"/>
    <property type="match status" value="1"/>
</dbReference>
<dbReference type="EMBL" id="CAICTM010000298">
    <property type="protein sequence ID" value="CAB9507253.1"/>
    <property type="molecule type" value="Genomic_DNA"/>
</dbReference>
<dbReference type="InterPro" id="IPR002142">
    <property type="entry name" value="Peptidase_S49"/>
</dbReference>
<evidence type="ECO:0000256" key="2">
    <source>
        <dbReference type="ARBA" id="ARBA00008683"/>
    </source>
</evidence>
<proteinExistence type="inferred from homology"/>
<dbReference type="Proteomes" id="UP001153069">
    <property type="component" value="Unassembled WGS sequence"/>
</dbReference>
<evidence type="ECO:0000256" key="9">
    <source>
        <dbReference type="ARBA" id="ARBA00023136"/>
    </source>
</evidence>
<reference evidence="14" key="1">
    <citation type="submission" date="2020-06" db="EMBL/GenBank/DDBJ databases">
        <authorList>
            <consortium name="Plant Systems Biology data submission"/>
        </authorList>
    </citation>
    <scope>NUCLEOTIDE SEQUENCE</scope>
    <source>
        <strain evidence="14">D6</strain>
    </source>
</reference>
<dbReference type="GO" id="GO:0004252">
    <property type="term" value="F:serine-type endopeptidase activity"/>
    <property type="evidence" value="ECO:0007669"/>
    <property type="project" value="InterPro"/>
</dbReference>
<keyword evidence="11" id="KW-0732">Signal</keyword>
<dbReference type="PANTHER" id="PTHR42987">
    <property type="entry name" value="PEPTIDASE S49"/>
    <property type="match status" value="1"/>
</dbReference>
<sequence length="731" mass="79407">MVRSAVVFLTALLATANGFVTSNTQQVNHHKMAPKPMLSSPFNSNNQLIKKTDPFQSTTTSLAAGPEDIIADPSMSQYLIKLLLEQLIIKGVPTVFTLLVIGFAAFQFRPRKDQDDEEVFGQMMAGEKTKNPAAELYSDLYEGDEDESRNANKSPFSFLRKLGGNKGTPAQTNRGIPALQYIQITNLNQKYDSYDYSLTAATQSKAKAAATLRAKNFDRALRLAVTVGGDNDKSDETATAATITKLSPFAKTTLLELEKEFLKEGVQLLNAIQTSQTDLARAAIDEEMQAMGVDVYELDPDESTTTTGDNTTTTAEKDASNATTTAKTNATTTTTTSSVRVRDMGKKKKRSSDSKSKRESQAKAMTKLVSTQAELAKLETNFIKDVVATLGSERASGLRTALLGDIAARGAGGLLTQLQDRPLSKLLVDAASPSDTDDGPKSLFVTKFPGDVQASQVNELREEVTAIVRNAKPGDEALVILQSGGGTVTGYGLAAAQLMRFKQAGMKLTIAVEQVAASGGYMMCCVADRIISSPFAVLGSIGVISDIPNVYERLKKEGIEFQTVTAGKYKRTITPTKKVTPEDFRKSQQDVEQILVLFKQFVHQNRPSLDIEKVATGETWFGEDALELGLTDEIKTADEVLTEFVDGGWDVFEVEYKPPDEEALAFGGLPRSSDGSNSKGVIGGAVRWLVRTLVDEVKAELGDMDLQQQQSPQRKHMMVDDSADRFRAQDK</sequence>
<dbReference type="CDD" id="cd07023">
    <property type="entry name" value="S49_Sppa_N_C"/>
    <property type="match status" value="1"/>
</dbReference>
<feature type="region of interest" description="Disordered" evidence="10">
    <location>
        <begin position="704"/>
        <end position="731"/>
    </location>
</feature>
<gene>
    <name evidence="14" type="ORF">SEMRO_299_G111300.1</name>
</gene>
<evidence type="ECO:0000259" key="12">
    <source>
        <dbReference type="Pfam" id="PF01343"/>
    </source>
</evidence>
<dbReference type="PANTHER" id="PTHR42987:SF4">
    <property type="entry name" value="PROTEASE SOHB-RELATED"/>
    <property type="match status" value="1"/>
</dbReference>
<evidence type="ECO:0000256" key="11">
    <source>
        <dbReference type="SAM" id="SignalP"/>
    </source>
</evidence>
<dbReference type="Gene3D" id="3.90.226.10">
    <property type="entry name" value="2-enoyl-CoA Hydratase, Chain A, domain 1"/>
    <property type="match status" value="1"/>
</dbReference>
<evidence type="ECO:0000256" key="6">
    <source>
        <dbReference type="ARBA" id="ARBA00022801"/>
    </source>
</evidence>
<feature type="chain" id="PRO_5040157958" evidence="11">
    <location>
        <begin position="19"/>
        <end position="731"/>
    </location>
</feature>
<evidence type="ECO:0000256" key="10">
    <source>
        <dbReference type="SAM" id="MobiDB-lite"/>
    </source>
</evidence>
<keyword evidence="7" id="KW-0720">Serine protease</keyword>
<feature type="compositionally biased region" description="Low complexity" evidence="10">
    <location>
        <begin position="304"/>
        <end position="338"/>
    </location>
</feature>
<keyword evidence="15" id="KW-1185">Reference proteome</keyword>
<evidence type="ECO:0000313" key="14">
    <source>
        <dbReference type="EMBL" id="CAB9507253.1"/>
    </source>
</evidence>
<evidence type="ECO:0000256" key="8">
    <source>
        <dbReference type="ARBA" id="ARBA00022989"/>
    </source>
</evidence>
<keyword evidence="9" id="KW-0472">Membrane</keyword>
<keyword evidence="5" id="KW-0812">Transmembrane</keyword>
<dbReference type="Pfam" id="PF08496">
    <property type="entry name" value="Peptidase_S49_N"/>
    <property type="match status" value="1"/>
</dbReference>
<comment type="subcellular location">
    <subcellularLocation>
        <location evidence="1">Cell membrane</location>
    </subcellularLocation>
</comment>
<comment type="similarity">
    <text evidence="2">Belongs to the peptidase S49 family.</text>
</comment>
<feature type="signal peptide" evidence="11">
    <location>
        <begin position="1"/>
        <end position="18"/>
    </location>
</feature>
<keyword evidence="3" id="KW-1003">Cell membrane</keyword>
<keyword evidence="6" id="KW-0378">Hydrolase</keyword>
<evidence type="ECO:0000259" key="13">
    <source>
        <dbReference type="Pfam" id="PF08496"/>
    </source>
</evidence>
<dbReference type="InterPro" id="IPR047272">
    <property type="entry name" value="S49_SppA_C"/>
</dbReference>
<evidence type="ECO:0000256" key="7">
    <source>
        <dbReference type="ARBA" id="ARBA00022825"/>
    </source>
</evidence>